<name>A0A0H1WCG7_STRAG</name>
<dbReference type="InterPro" id="IPR036390">
    <property type="entry name" value="WH_DNA-bd_sf"/>
</dbReference>
<dbReference type="OMA" id="KECTANL"/>
<dbReference type="InterPro" id="IPR010724">
    <property type="entry name" value="RepA_N"/>
</dbReference>
<dbReference type="RefSeq" id="WP_000384270.1">
    <property type="nucleotide sequence ID" value="NZ_CAXOLC010000009.1"/>
</dbReference>
<accession>A0A0H1WCG7</accession>
<dbReference type="AlphaFoldDB" id="A0A0H1WCG7"/>
<reference evidence="1 2" key="1">
    <citation type="journal article" date="2018" name="Emerg. Microbes Infect.">
        <title>Phenotypic and molecular analysis of nontypeable Group B streptococci: identification of cps2a and hybrid cps2a/cps5 Group B streptococcal capsule gene clusters.</title>
        <authorList>
            <person name="Alhhazmi A."/>
            <person name="Tyrrell G.J."/>
        </authorList>
    </citation>
    <scope>NUCLEOTIDE SEQUENCE [LARGE SCALE GENOMIC DNA]</scope>
    <source>
        <strain evidence="1 2">PLGBS17</strain>
    </source>
</reference>
<organism evidence="1 2">
    <name type="scientific">Streptococcus agalactiae</name>
    <dbReference type="NCBI Taxonomy" id="1311"/>
    <lineage>
        <taxon>Bacteria</taxon>
        <taxon>Bacillati</taxon>
        <taxon>Bacillota</taxon>
        <taxon>Bacilli</taxon>
        <taxon>Lactobacillales</taxon>
        <taxon>Streptococcaceae</taxon>
        <taxon>Streptococcus</taxon>
    </lineage>
</organism>
<dbReference type="Proteomes" id="UP000256718">
    <property type="component" value="Unassembled WGS sequence"/>
</dbReference>
<dbReference type="EMBL" id="QHGZ01000261">
    <property type="protein sequence ID" value="RDY74215.1"/>
    <property type="molecule type" value="Genomic_DNA"/>
</dbReference>
<evidence type="ECO:0000313" key="1">
    <source>
        <dbReference type="EMBL" id="RDY74215.1"/>
    </source>
</evidence>
<dbReference type="SUPFAM" id="SSF46785">
    <property type="entry name" value="Winged helix' DNA-binding domain"/>
    <property type="match status" value="1"/>
</dbReference>
<evidence type="ECO:0000313" key="2">
    <source>
        <dbReference type="Proteomes" id="UP000256718"/>
    </source>
</evidence>
<dbReference type="Pfam" id="PF06970">
    <property type="entry name" value="RepA_N"/>
    <property type="match status" value="1"/>
</dbReference>
<sequence>MDYDNDSYLIPKVLLQDDFYSSLSARDILVYAVLKDRQIEAPEKGWIDTDGSIYLNFKLIELAKMFSCSRTTMIDIMQRLEEVNLIERERVDVFYGYSLPYKTYINEV</sequence>
<gene>
    <name evidence="1" type="ORF">C4618_13395</name>
</gene>
<dbReference type="GO" id="GO:0003743">
    <property type="term" value="F:translation initiation factor activity"/>
    <property type="evidence" value="ECO:0007669"/>
    <property type="project" value="UniProtKB-KW"/>
</dbReference>
<keyword evidence="1" id="KW-0648">Protein biosynthesis</keyword>
<proteinExistence type="predicted"/>
<comment type="caution">
    <text evidence="1">The sequence shown here is derived from an EMBL/GenBank/DDBJ whole genome shotgun (WGS) entry which is preliminary data.</text>
</comment>
<protein>
    <submittedName>
        <fullName evidence="1">Replication initiation factor</fullName>
    </submittedName>
</protein>
<keyword evidence="1" id="KW-0396">Initiation factor</keyword>